<dbReference type="EMBL" id="JAUSUB010000014">
    <property type="protein sequence ID" value="MDQ0271341.1"/>
    <property type="molecule type" value="Genomic_DNA"/>
</dbReference>
<keyword evidence="2" id="KW-1185">Reference proteome</keyword>
<accession>A0ABU0AKT5</accession>
<name>A0ABU0AKT5_9BACI</name>
<evidence type="ECO:0000313" key="2">
    <source>
        <dbReference type="Proteomes" id="UP001238088"/>
    </source>
</evidence>
<dbReference type="Proteomes" id="UP001238088">
    <property type="component" value="Unassembled WGS sequence"/>
</dbReference>
<reference evidence="1 2" key="1">
    <citation type="submission" date="2023-07" db="EMBL/GenBank/DDBJ databases">
        <title>Genomic Encyclopedia of Type Strains, Phase IV (KMG-IV): sequencing the most valuable type-strain genomes for metagenomic binning, comparative biology and taxonomic classification.</title>
        <authorList>
            <person name="Goeker M."/>
        </authorList>
    </citation>
    <scope>NUCLEOTIDE SEQUENCE [LARGE SCALE GENOMIC DNA]</scope>
    <source>
        <strain evidence="1 2">DSM 23494</strain>
    </source>
</reference>
<organism evidence="1 2">
    <name type="scientific">Cytobacillus purgationiresistens</name>
    <dbReference type="NCBI Taxonomy" id="863449"/>
    <lineage>
        <taxon>Bacteria</taxon>
        <taxon>Bacillati</taxon>
        <taxon>Bacillota</taxon>
        <taxon>Bacilli</taxon>
        <taxon>Bacillales</taxon>
        <taxon>Bacillaceae</taxon>
        <taxon>Cytobacillus</taxon>
    </lineage>
</organism>
<proteinExistence type="predicted"/>
<sequence length="29" mass="3290">MTRHIAVRLVIEKALGMKLGKKLKVQTVK</sequence>
<gene>
    <name evidence="1" type="ORF">J2S17_003229</name>
</gene>
<comment type="caution">
    <text evidence="1">The sequence shown here is derived from an EMBL/GenBank/DDBJ whole genome shotgun (WGS) entry which is preliminary data.</text>
</comment>
<protein>
    <submittedName>
        <fullName evidence="1">Uncharacterized protein</fullName>
    </submittedName>
</protein>
<evidence type="ECO:0000313" key="1">
    <source>
        <dbReference type="EMBL" id="MDQ0271341.1"/>
    </source>
</evidence>